<comment type="caution">
    <text evidence="1">The sequence shown here is derived from an EMBL/GenBank/DDBJ whole genome shotgun (WGS) entry which is preliminary data.</text>
</comment>
<proteinExistence type="predicted"/>
<dbReference type="Proteomes" id="UP000614216">
    <property type="component" value="Unassembled WGS sequence"/>
</dbReference>
<organism evidence="1 2">
    <name type="scientific">Fulvivirga marina</name>
    <dbReference type="NCBI Taxonomy" id="2494733"/>
    <lineage>
        <taxon>Bacteria</taxon>
        <taxon>Pseudomonadati</taxon>
        <taxon>Bacteroidota</taxon>
        <taxon>Cytophagia</taxon>
        <taxon>Cytophagales</taxon>
        <taxon>Fulvivirgaceae</taxon>
        <taxon>Fulvivirga</taxon>
    </lineage>
</organism>
<protein>
    <submittedName>
        <fullName evidence="1">Uncharacterized protein</fullName>
    </submittedName>
</protein>
<gene>
    <name evidence="1" type="ORF">JMN32_18380</name>
</gene>
<name>A0A937G0I4_9BACT</name>
<evidence type="ECO:0000313" key="1">
    <source>
        <dbReference type="EMBL" id="MBL6448288.1"/>
    </source>
</evidence>
<dbReference type="EMBL" id="JAEUGD010000060">
    <property type="protein sequence ID" value="MBL6448288.1"/>
    <property type="molecule type" value="Genomic_DNA"/>
</dbReference>
<dbReference type="AlphaFoldDB" id="A0A937G0I4"/>
<dbReference type="RefSeq" id="WP_202857829.1">
    <property type="nucleotide sequence ID" value="NZ_JAEUGD010000060.1"/>
</dbReference>
<keyword evidence="2" id="KW-1185">Reference proteome</keyword>
<evidence type="ECO:0000313" key="2">
    <source>
        <dbReference type="Proteomes" id="UP000614216"/>
    </source>
</evidence>
<accession>A0A937G0I4</accession>
<sequence>MESNKELEFKIMVTFPDILKVAIENHNAFRNTDFEIIETVYDEVPFCTLKVTKYQPSDIFGLGYKLAALEEKYRNEGSF</sequence>
<reference evidence="1" key="1">
    <citation type="submission" date="2021-01" db="EMBL/GenBank/DDBJ databases">
        <title>Fulvivirga kasyanovii gen. nov., sp nov., a novel member of the phylum Bacteroidetes isolated from seawater in a mussel farm.</title>
        <authorList>
            <person name="Zhao L.-H."/>
            <person name="Wang Z.-J."/>
        </authorList>
    </citation>
    <scope>NUCLEOTIDE SEQUENCE</scope>
    <source>
        <strain evidence="1">29W222</strain>
    </source>
</reference>